<dbReference type="AlphaFoldDB" id="A0A0B7AXK6"/>
<dbReference type="EMBL" id="HACG01037936">
    <property type="protein sequence ID" value="CEK84801.1"/>
    <property type="molecule type" value="Transcribed_RNA"/>
</dbReference>
<accession>A0A0B7AXK6</accession>
<evidence type="ECO:0000313" key="1">
    <source>
        <dbReference type="EMBL" id="CEK84801.1"/>
    </source>
</evidence>
<name>A0A0B7AXK6_9EUPU</name>
<organism evidence="1">
    <name type="scientific">Arion vulgaris</name>
    <dbReference type="NCBI Taxonomy" id="1028688"/>
    <lineage>
        <taxon>Eukaryota</taxon>
        <taxon>Metazoa</taxon>
        <taxon>Spiralia</taxon>
        <taxon>Lophotrochozoa</taxon>
        <taxon>Mollusca</taxon>
        <taxon>Gastropoda</taxon>
        <taxon>Heterobranchia</taxon>
        <taxon>Euthyneura</taxon>
        <taxon>Panpulmonata</taxon>
        <taxon>Eupulmonata</taxon>
        <taxon>Stylommatophora</taxon>
        <taxon>Helicina</taxon>
        <taxon>Arionoidea</taxon>
        <taxon>Arionidae</taxon>
        <taxon>Arion</taxon>
    </lineage>
</organism>
<protein>
    <submittedName>
        <fullName evidence="1">Uncharacterized protein</fullName>
    </submittedName>
</protein>
<reference evidence="1" key="1">
    <citation type="submission" date="2014-12" db="EMBL/GenBank/DDBJ databases">
        <title>Insight into the proteome of Arion vulgaris.</title>
        <authorList>
            <person name="Aradska J."/>
            <person name="Bulat T."/>
            <person name="Smidak R."/>
            <person name="Sarate P."/>
            <person name="Gangsoo J."/>
            <person name="Sialana F."/>
            <person name="Bilban M."/>
            <person name="Lubec G."/>
        </authorList>
    </citation>
    <scope>NUCLEOTIDE SEQUENCE</scope>
    <source>
        <tissue evidence="1">Skin</tissue>
    </source>
</reference>
<proteinExistence type="predicted"/>
<gene>
    <name evidence="1" type="primary">ORF144591</name>
</gene>
<sequence>MVAKPASLSAFSLSSTSHVFRNKDSCKLLSSVYVQNPADLSNKPLPKSVQHLHHLISFFHTLNKKSVGDFRTEKLLLLLSLELPKVLHRHIDNNVLNLV</sequence>